<dbReference type="GeneID" id="27335048"/>
<evidence type="ECO:0000313" key="7">
    <source>
        <dbReference type="EMBL" id="KIW12778.1"/>
    </source>
</evidence>
<dbReference type="PANTHER" id="PTHR47660">
    <property type="entry name" value="TRANSCRIPTION FACTOR WITH C2H2 AND ZN(2)-CYS(6) DNA BINDING DOMAIN (EUROFUNG)-RELATED-RELATED"/>
    <property type="match status" value="1"/>
</dbReference>
<keyword evidence="4" id="KW-0804">Transcription</keyword>
<evidence type="ECO:0000256" key="2">
    <source>
        <dbReference type="ARBA" id="ARBA00022833"/>
    </source>
</evidence>
<accession>A0A0D2B1G9</accession>
<dbReference type="VEuPathDB" id="FungiDB:PV08_07965"/>
<evidence type="ECO:0000256" key="1">
    <source>
        <dbReference type="ARBA" id="ARBA00022723"/>
    </source>
</evidence>
<dbReference type="STRING" id="91928.A0A0D2B1G9"/>
<evidence type="ECO:0000256" key="6">
    <source>
        <dbReference type="SAM" id="MobiDB-lite"/>
    </source>
</evidence>
<protein>
    <recommendedName>
        <fullName evidence="9">Transcription factor domain-containing protein</fullName>
    </recommendedName>
</protein>
<keyword evidence="3" id="KW-0805">Transcription regulation</keyword>
<name>A0A0D2B1G9_9EURO</name>
<dbReference type="PANTHER" id="PTHR47660:SF2">
    <property type="entry name" value="TRANSCRIPTION FACTOR WITH C2H2 AND ZN(2)-CYS(6) DNA BINDING DOMAIN (EUROFUNG)"/>
    <property type="match status" value="1"/>
</dbReference>
<evidence type="ECO:0000313" key="8">
    <source>
        <dbReference type="Proteomes" id="UP000053328"/>
    </source>
</evidence>
<evidence type="ECO:0008006" key="9">
    <source>
        <dbReference type="Google" id="ProtNLM"/>
    </source>
</evidence>
<dbReference type="EMBL" id="KN847497">
    <property type="protein sequence ID" value="KIW12778.1"/>
    <property type="molecule type" value="Genomic_DNA"/>
</dbReference>
<proteinExistence type="predicted"/>
<organism evidence="7 8">
    <name type="scientific">Exophiala spinifera</name>
    <dbReference type="NCBI Taxonomy" id="91928"/>
    <lineage>
        <taxon>Eukaryota</taxon>
        <taxon>Fungi</taxon>
        <taxon>Dikarya</taxon>
        <taxon>Ascomycota</taxon>
        <taxon>Pezizomycotina</taxon>
        <taxon>Eurotiomycetes</taxon>
        <taxon>Chaetothyriomycetidae</taxon>
        <taxon>Chaetothyriales</taxon>
        <taxon>Herpotrichiellaceae</taxon>
        <taxon>Exophiala</taxon>
    </lineage>
</organism>
<keyword evidence="5" id="KW-0539">Nucleus</keyword>
<dbReference type="OrthoDB" id="4120671at2759"/>
<sequence length="700" mass="79021">MPQIEIERSTNGHTDNILSTSALPWMWDNNFFSTDPAPDFDDDILMDLDLDWTSFVQLDYDLNCNDPHVGSPRYTRGPDDSNSGFRPRGPSVREFFSQSLWLWDPDARDSASTEETPHLSEADERVILSTVHVNNASTDKGTGLSPWSAGFSCRSDTRDALLLMVQSNSARTSAVRCFPSAEVLNFLLKAFAFQEALSRCSLLHLPSFKGDSCKIELLSGLIIAGSTSFSNPQIWKLGLALQDPTRIALYKVLDRQALTWQNMELLQAQILWIEAGLWSGVRCNMEVAESAANSIPTMIRRTGVYNLMSLENTWVPLPQDDDNTLKSKWAKWTQLESFRRCVIRAFINDIQASAAYARSPRFYSTEIMFGLPSAHDLWNAPDHLTWTTALLAKRTGTEQFKLTLRDIFQDPSTLRSLSREYDRELCAFSALHCLWPQIVALQDSKSLHRGHRSNKRPSQNSLWLEAQRQDLYQRLADIRDTSSVMGILTCEARVVCEIFMMALYVSFVDIEKLVGRFGLDESRLTTPNLRTWSDSDEPWHAMWHAGQVLKAAQDMKPSQLRGFYAVAVYQACIVLALPFMLEAISKTSRRQSPEPQNDAQAGCEQHTHNRQEIPRPREETNLVVLNGEENMQVRMYLLNGHGRPSLILGNEVTPLSDISVVPLIISKILESNHGTGADRLPPMSEKLVALVKELTKLTGH</sequence>
<reference evidence="7 8" key="1">
    <citation type="submission" date="2015-01" db="EMBL/GenBank/DDBJ databases">
        <title>The Genome Sequence of Exophiala spinifera CBS89968.</title>
        <authorList>
            <consortium name="The Broad Institute Genomics Platform"/>
            <person name="Cuomo C."/>
            <person name="de Hoog S."/>
            <person name="Gorbushina A."/>
            <person name="Stielow B."/>
            <person name="Teixiera M."/>
            <person name="Abouelleil A."/>
            <person name="Chapman S.B."/>
            <person name="Priest M."/>
            <person name="Young S.K."/>
            <person name="Wortman J."/>
            <person name="Nusbaum C."/>
            <person name="Birren B."/>
        </authorList>
    </citation>
    <scope>NUCLEOTIDE SEQUENCE [LARGE SCALE GENOMIC DNA]</scope>
    <source>
        <strain evidence="7 8">CBS 89968</strain>
    </source>
</reference>
<gene>
    <name evidence="7" type="ORF">PV08_07965</name>
</gene>
<dbReference type="HOGENOM" id="CLU_003487_2_1_1"/>
<keyword evidence="8" id="KW-1185">Reference proteome</keyword>
<feature type="region of interest" description="Disordered" evidence="6">
    <location>
        <begin position="588"/>
        <end position="618"/>
    </location>
</feature>
<keyword evidence="2" id="KW-0862">Zinc</keyword>
<feature type="compositionally biased region" description="Basic and acidic residues" evidence="6">
    <location>
        <begin position="605"/>
        <end position="618"/>
    </location>
</feature>
<evidence type="ECO:0000256" key="5">
    <source>
        <dbReference type="ARBA" id="ARBA00023242"/>
    </source>
</evidence>
<dbReference type="RefSeq" id="XP_016232994.1">
    <property type="nucleotide sequence ID" value="XM_016382291.1"/>
</dbReference>
<dbReference type="AlphaFoldDB" id="A0A0D2B1G9"/>
<dbReference type="Proteomes" id="UP000053328">
    <property type="component" value="Unassembled WGS sequence"/>
</dbReference>
<keyword evidence="1" id="KW-0479">Metal-binding</keyword>
<evidence type="ECO:0000256" key="3">
    <source>
        <dbReference type="ARBA" id="ARBA00023015"/>
    </source>
</evidence>
<dbReference type="GO" id="GO:0046872">
    <property type="term" value="F:metal ion binding"/>
    <property type="evidence" value="ECO:0007669"/>
    <property type="project" value="UniProtKB-KW"/>
</dbReference>
<evidence type="ECO:0000256" key="4">
    <source>
        <dbReference type="ARBA" id="ARBA00023163"/>
    </source>
</evidence>